<feature type="non-terminal residue" evidence="1">
    <location>
        <position position="1"/>
    </location>
</feature>
<name>A0A7J6Q4Z2_PEROL</name>
<evidence type="ECO:0000313" key="2">
    <source>
        <dbReference type="Proteomes" id="UP000574390"/>
    </source>
</evidence>
<evidence type="ECO:0008006" key="3">
    <source>
        <dbReference type="Google" id="ProtNLM"/>
    </source>
</evidence>
<dbReference type="InterPro" id="IPR043502">
    <property type="entry name" value="DNA/RNA_pol_sf"/>
</dbReference>
<dbReference type="AlphaFoldDB" id="A0A7J6Q4Z2"/>
<organism evidence="1 2">
    <name type="scientific">Perkinsus olseni</name>
    <name type="common">Perkinsus atlanticus</name>
    <dbReference type="NCBI Taxonomy" id="32597"/>
    <lineage>
        <taxon>Eukaryota</taxon>
        <taxon>Sar</taxon>
        <taxon>Alveolata</taxon>
        <taxon>Perkinsozoa</taxon>
        <taxon>Perkinsea</taxon>
        <taxon>Perkinsida</taxon>
        <taxon>Perkinsidae</taxon>
        <taxon>Perkinsus</taxon>
    </lineage>
</organism>
<comment type="caution">
    <text evidence="1">The sequence shown here is derived from an EMBL/GenBank/DDBJ whole genome shotgun (WGS) entry which is preliminary data.</text>
</comment>
<dbReference type="Proteomes" id="UP000574390">
    <property type="component" value="Unassembled WGS sequence"/>
</dbReference>
<dbReference type="SUPFAM" id="SSF56672">
    <property type="entry name" value="DNA/RNA polymerases"/>
    <property type="match status" value="1"/>
</dbReference>
<protein>
    <recommendedName>
        <fullName evidence="3">Reverse transcriptase domain-containing protein</fullName>
    </recommendedName>
</protein>
<evidence type="ECO:0000313" key="1">
    <source>
        <dbReference type="EMBL" id="KAF4703348.1"/>
    </source>
</evidence>
<reference evidence="1 2" key="1">
    <citation type="submission" date="2020-04" db="EMBL/GenBank/DDBJ databases">
        <title>Perkinsus olseni comparative genomics.</title>
        <authorList>
            <person name="Bogema D.R."/>
        </authorList>
    </citation>
    <scope>NUCLEOTIDE SEQUENCE [LARGE SCALE GENOMIC DNA]</scope>
    <source>
        <strain evidence="1">ATCC PRA-205</strain>
    </source>
</reference>
<gene>
    <name evidence="1" type="ORF">FOZ62_016599</name>
</gene>
<dbReference type="EMBL" id="JABANM010032193">
    <property type="protein sequence ID" value="KAF4703348.1"/>
    <property type="molecule type" value="Genomic_DNA"/>
</dbReference>
<feature type="non-terminal residue" evidence="1">
    <location>
        <position position="180"/>
    </location>
</feature>
<accession>A0A7J6Q4Z2</accession>
<proteinExistence type="predicted"/>
<sequence>LNDVQKASFDKALNQYIERGFCGIVKDNRVDQFRMVPTATECQKVWELLVKDSVLEGSVVTLPRHFTPAHPVFRDSHVTTPCRIVLDFRELNKFCYKGGRSQNNLLGALLHVRGFRHLIGSDVSKAFCQMVASLPDIPYTSYTCIGPYTVLWERISFGSTTAPSMLEACSYDITGEISQL</sequence>